<dbReference type="EMBL" id="BAAABV010000021">
    <property type="protein sequence ID" value="GAA0299079.1"/>
    <property type="molecule type" value="Genomic_DNA"/>
</dbReference>
<accession>A0ABN0VGT1</accession>
<sequence length="51" mass="5571">MVHRVPSRGVSVATAVFVSVLVVFTLYGLDALENALFPRQAQQPGTDREDL</sequence>
<proteinExistence type="predicted"/>
<keyword evidence="3" id="KW-1185">Reference proteome</keyword>
<keyword evidence="1" id="KW-0472">Membrane</keyword>
<comment type="caution">
    <text evidence="2">The sequence shown here is derived from an EMBL/GenBank/DDBJ whole genome shotgun (WGS) entry which is preliminary data.</text>
</comment>
<protein>
    <recommendedName>
        <fullName evidence="4">ABC transporter permease</fullName>
    </recommendedName>
</protein>
<evidence type="ECO:0000256" key="1">
    <source>
        <dbReference type="SAM" id="Phobius"/>
    </source>
</evidence>
<dbReference type="Proteomes" id="UP001501867">
    <property type="component" value="Unassembled WGS sequence"/>
</dbReference>
<organism evidence="2 3">
    <name type="scientific">Streptomyces polychromogenes</name>
    <dbReference type="NCBI Taxonomy" id="67342"/>
    <lineage>
        <taxon>Bacteria</taxon>
        <taxon>Bacillati</taxon>
        <taxon>Actinomycetota</taxon>
        <taxon>Actinomycetes</taxon>
        <taxon>Kitasatosporales</taxon>
        <taxon>Streptomycetaceae</taxon>
        <taxon>Streptomyces</taxon>
    </lineage>
</organism>
<name>A0ABN0VGT1_9ACTN</name>
<evidence type="ECO:0000313" key="2">
    <source>
        <dbReference type="EMBL" id="GAA0299079.1"/>
    </source>
</evidence>
<feature type="transmembrane region" description="Helical" evidence="1">
    <location>
        <begin position="12"/>
        <end position="29"/>
    </location>
</feature>
<keyword evidence="1" id="KW-0812">Transmembrane</keyword>
<reference evidence="2 3" key="1">
    <citation type="journal article" date="2019" name="Int. J. Syst. Evol. Microbiol.">
        <title>The Global Catalogue of Microorganisms (GCM) 10K type strain sequencing project: providing services to taxonomists for standard genome sequencing and annotation.</title>
        <authorList>
            <consortium name="The Broad Institute Genomics Platform"/>
            <consortium name="The Broad Institute Genome Sequencing Center for Infectious Disease"/>
            <person name="Wu L."/>
            <person name="Ma J."/>
        </authorList>
    </citation>
    <scope>NUCLEOTIDE SEQUENCE [LARGE SCALE GENOMIC DNA]</scope>
    <source>
        <strain evidence="2 3">JCM 4505</strain>
    </source>
</reference>
<keyword evidence="1" id="KW-1133">Transmembrane helix</keyword>
<gene>
    <name evidence="2" type="ORF">GCM10010302_42040</name>
</gene>
<evidence type="ECO:0000313" key="3">
    <source>
        <dbReference type="Proteomes" id="UP001501867"/>
    </source>
</evidence>
<evidence type="ECO:0008006" key="4">
    <source>
        <dbReference type="Google" id="ProtNLM"/>
    </source>
</evidence>